<accession>A0A6M4GFE5</accession>
<dbReference type="GO" id="GO:0009117">
    <property type="term" value="P:nucleotide metabolic process"/>
    <property type="evidence" value="ECO:0007669"/>
    <property type="project" value="InterPro"/>
</dbReference>
<protein>
    <submittedName>
        <fullName evidence="1">Uncharacterized protein</fullName>
    </submittedName>
</protein>
<dbReference type="InterPro" id="IPR010394">
    <property type="entry name" value="5-nucleotidase"/>
</dbReference>
<gene>
    <name evidence="1" type="ORF">HH800_25825</name>
</gene>
<keyword evidence="1" id="KW-0614">Plasmid</keyword>
<dbReference type="GO" id="GO:0000287">
    <property type="term" value="F:magnesium ion binding"/>
    <property type="evidence" value="ECO:0007669"/>
    <property type="project" value="InterPro"/>
</dbReference>
<geneLocation type="plasmid" evidence="2">
    <name>p-a-sy</name>
</geneLocation>
<evidence type="ECO:0000313" key="2">
    <source>
        <dbReference type="Proteomes" id="UP000502611"/>
    </source>
</evidence>
<organism evidence="1 2">
    <name type="scientific">Sphingobium yanoikuyae</name>
    <name type="common">Sphingomonas yanoikuyae</name>
    <dbReference type="NCBI Taxonomy" id="13690"/>
    <lineage>
        <taxon>Bacteria</taxon>
        <taxon>Pseudomonadati</taxon>
        <taxon>Pseudomonadota</taxon>
        <taxon>Alphaproteobacteria</taxon>
        <taxon>Sphingomonadales</taxon>
        <taxon>Sphingomonadaceae</taxon>
        <taxon>Sphingobium</taxon>
    </lineage>
</organism>
<dbReference type="AlphaFoldDB" id="A0A6M4GFE5"/>
<dbReference type="GO" id="GO:0000166">
    <property type="term" value="F:nucleotide binding"/>
    <property type="evidence" value="ECO:0007669"/>
    <property type="project" value="InterPro"/>
</dbReference>
<dbReference type="Pfam" id="PF06189">
    <property type="entry name" value="5-nucleotidase"/>
    <property type="match status" value="1"/>
</dbReference>
<evidence type="ECO:0000313" key="1">
    <source>
        <dbReference type="EMBL" id="QJR05686.1"/>
    </source>
</evidence>
<proteinExistence type="predicted"/>
<dbReference type="EMBL" id="CP053022">
    <property type="protein sequence ID" value="QJR05686.1"/>
    <property type="molecule type" value="Genomic_DNA"/>
</dbReference>
<dbReference type="GO" id="GO:0008253">
    <property type="term" value="F:5'-nucleotidase activity"/>
    <property type="evidence" value="ECO:0007669"/>
    <property type="project" value="InterPro"/>
</dbReference>
<dbReference type="Proteomes" id="UP000502611">
    <property type="component" value="Plasmid p-A-Sy"/>
</dbReference>
<sequence length="125" mass="14147">MNDAMKAARVSIVTARNAPAHERMMNTLKHEGIEVDELFLTGGIEKKNILDVLKPKNSLTISLVAWSPPQKAPNVSTSLLHQETRANWSGGMRYERLHIQNRNHQSRLHMKGTQRDILLVMRGPC</sequence>
<name>A0A6M4GFE5_SPHYA</name>
<dbReference type="GO" id="GO:0005737">
    <property type="term" value="C:cytoplasm"/>
    <property type="evidence" value="ECO:0007669"/>
    <property type="project" value="InterPro"/>
</dbReference>
<reference evidence="1 2" key="1">
    <citation type="submission" date="2020-04" db="EMBL/GenBank/DDBJ databases">
        <title>The Whole Genome Analysis of High salt-tolerant Sphingobium yanoikuyae YC-XJ2 with Aryl organophosphorus flame retardants (aryl-OPFRs)-degrading capacity and characteristics of Related phosphotriesterase.</title>
        <authorList>
            <person name="Li X."/>
        </authorList>
    </citation>
    <scope>NUCLEOTIDE SEQUENCE [LARGE SCALE GENOMIC DNA]</scope>
    <source>
        <strain evidence="1 2">YC-XJ2</strain>
        <plasmid evidence="2">p-a-sy</plasmid>
    </source>
</reference>